<evidence type="ECO:0000313" key="7">
    <source>
        <dbReference type="Proteomes" id="UP000235145"/>
    </source>
</evidence>
<dbReference type="GO" id="GO:0051707">
    <property type="term" value="P:response to other organism"/>
    <property type="evidence" value="ECO:0007669"/>
    <property type="project" value="UniProtKB-ARBA"/>
</dbReference>
<name>A0A9R1XM08_LACSA</name>
<keyword evidence="3" id="KW-0611">Plant defense</keyword>
<dbReference type="InterPro" id="IPR058192">
    <property type="entry name" value="WHD_ROQ1-like"/>
</dbReference>
<dbReference type="InterPro" id="IPR055414">
    <property type="entry name" value="LRR_R13L4/SHOC2-like"/>
</dbReference>
<evidence type="ECO:0000256" key="2">
    <source>
        <dbReference type="ARBA" id="ARBA00022737"/>
    </source>
</evidence>
<dbReference type="FunFam" id="3.40.50.10140:FF:000007">
    <property type="entry name" value="Disease resistance protein (TIR-NBS-LRR class)"/>
    <property type="match status" value="1"/>
</dbReference>
<proteinExistence type="predicted"/>
<dbReference type="Gene3D" id="3.80.10.10">
    <property type="entry name" value="Ribonuclease Inhibitor"/>
    <property type="match status" value="4"/>
</dbReference>
<dbReference type="SMART" id="SM00369">
    <property type="entry name" value="LRR_TYP"/>
    <property type="match status" value="4"/>
</dbReference>
<dbReference type="Pfam" id="PF00931">
    <property type="entry name" value="NB-ARC"/>
    <property type="match status" value="1"/>
</dbReference>
<dbReference type="InterPro" id="IPR011713">
    <property type="entry name" value="Leu-rich_rpt_3"/>
</dbReference>
<dbReference type="PROSITE" id="PS50104">
    <property type="entry name" value="TIR"/>
    <property type="match status" value="1"/>
</dbReference>
<dbReference type="InterPro" id="IPR003591">
    <property type="entry name" value="Leu-rich_rpt_typical-subtyp"/>
</dbReference>
<keyword evidence="7" id="KW-1185">Reference proteome</keyword>
<dbReference type="Pfam" id="PF23598">
    <property type="entry name" value="LRR_14"/>
    <property type="match status" value="1"/>
</dbReference>
<dbReference type="Pfam" id="PF01582">
    <property type="entry name" value="TIR"/>
    <property type="match status" value="1"/>
</dbReference>
<dbReference type="Gene3D" id="3.40.50.300">
    <property type="entry name" value="P-loop containing nucleotide triphosphate hydrolases"/>
    <property type="match status" value="1"/>
</dbReference>
<dbReference type="Gene3D" id="1.10.8.430">
    <property type="entry name" value="Helical domain of apoptotic protease-activating factors"/>
    <property type="match status" value="1"/>
</dbReference>
<sequence length="1462" mass="166139">MACSSTSSIQKNFKYDVFLSFRGEDTRTNFVDHLYHALHQKSIHTYRDDVRIKKGKRISDELIGSIKDSKFYIIVFSKNYASSSWCLDELVKIMECQTTTEHTAYPVFYDVEPSEVRKQSGAVAEAFAKHEKEEAAGKWRDALKKAADLAGWELKNTANGHEAEFIQKIVEELSLELRSISFNVDEKLVGMEARVKDVVSALGTDFDDVRMVGIKGMGGAGKTTLARAVFDQISFLFEGISFVENVREASNTSLFGLKSLQNQVLSDVLNDKDIKVSNVYDGKHQMKRRMSDKKVLVVLDDVDHIDQLDALAGEPDWFKPGSRIIITTRDEQVLVAHRVKFIRDVTLLSDGEAICLFSRYAFGRDIPIQGYEELSRQVVRYAAGLPLTMRVLGSFLCGKIELEWVDALERLKTIPLAETLKKLELSYIGLEEDYKEIFLDVACILRGWLKNDAIKALESCGFHARNGLRVLQQKSLITINSNFNYERVEMHDHIVEMGRNIVRRLHPNKPHKHSRLWINEEIEDILANDLGTKATRCIRCTMRFNPDIGIKGLGKMKKLRFLSMFFPFSSISEFNIVSQDFPNALQYLQVGNYPFRSLPKTFQATNLVALKMRYSKIVQLWEGGERKVLNKLRFLDLSYSKLSTFDLGLTPNLETLTLRQCSDLVELHVAIGCLKLTSVDLEGSRLRTVDLGRAPNLETVILSECHNLVELHMPDSCLNLSSLLLSNSKLSTLNIGLTPNLISLDLKNCCYLGDFHMAGECLKLTKLDINHSKLRTLDLGMTPNLKNLDLDSFYYLEELHMPNECEKLAYLRISDSKLRTLNLGLTPNLENLDLDNCYCLEELHTADECGKLAYLKISHSKLRTLNLGLTPNLENLDLDNCYCLEELHTADECGKLAYLKISHSKLRTLNLGMTPNLEKLDLHHCYCLEELYMVDECGKLTHLRISDSKLRTLNLGLTPNLKNLDLDNCYCLEELYMGDEYEKLTYLRISDSKLRTLNLGLTPNLKNLDLDNCYCLEELHMADECGKLVCLKISHSKLRTLNFGLTPNLKTLHLKECSNLVELHTTIGCLKKLAHLDVSGCLGFNSFLFNLKDYTSCSVDASLEVGPLAELHIIVKSLENCPIKPDNSLPKFQFSCFYEEDRPSVTGNLEMLISLGMCACTNLETFSGILFGLRSLRMLKLEGNILEILKNFDQSMKVNELILLSPTIKHLPDSIWMLKHLKSLELNLCVWLEKLPEDLGQLECLEKLNFSYTMIKHLPDSICMLKHLKSLQLRFCCFFENLPEDLGRLECLEDLTLSSTMISHLPDSICMLKHLKSLELISCSLLEKLPEDLGQLECLEKLSLEKCEFLQDIPNSIVKMKSLKYFHLPYCTRVEKLPEELGSLECLKEIDIEGTSISHLPQSIFLLKDVHITGSRGIAQLWGFTPEIQTPECKTTYVRLNGDGMILRISEGPGKPIQKELL</sequence>
<dbReference type="Pfam" id="PF23282">
    <property type="entry name" value="WHD_ROQ1"/>
    <property type="match status" value="1"/>
</dbReference>
<dbReference type="GO" id="GO:0007165">
    <property type="term" value="P:signal transduction"/>
    <property type="evidence" value="ECO:0007669"/>
    <property type="project" value="InterPro"/>
</dbReference>
<comment type="caution">
    <text evidence="6">The sequence shown here is derived from an EMBL/GenBank/DDBJ whole genome shotgun (WGS) entry which is preliminary data.</text>
</comment>
<dbReference type="InterPro" id="IPR002182">
    <property type="entry name" value="NB-ARC"/>
</dbReference>
<evidence type="ECO:0000256" key="4">
    <source>
        <dbReference type="ARBA" id="ARBA00023027"/>
    </source>
</evidence>
<dbReference type="SMART" id="SM00255">
    <property type="entry name" value="TIR"/>
    <property type="match status" value="1"/>
</dbReference>
<evidence type="ECO:0000256" key="3">
    <source>
        <dbReference type="ARBA" id="ARBA00022821"/>
    </source>
</evidence>
<dbReference type="PANTHER" id="PTHR11017">
    <property type="entry name" value="LEUCINE-RICH REPEAT-CONTAINING PROTEIN"/>
    <property type="match status" value="1"/>
</dbReference>
<dbReference type="PANTHER" id="PTHR11017:SF544">
    <property type="entry name" value="ADP-RIBOSYL CYCLASE_CYCLIC ADP-RIBOSE HYDROLASE"/>
    <property type="match status" value="1"/>
</dbReference>
<dbReference type="Proteomes" id="UP000235145">
    <property type="component" value="Unassembled WGS sequence"/>
</dbReference>
<dbReference type="SUPFAM" id="SSF52200">
    <property type="entry name" value="Toll/Interleukin receptor TIR domain"/>
    <property type="match status" value="1"/>
</dbReference>
<dbReference type="Pfam" id="PF07725">
    <property type="entry name" value="LRR_3"/>
    <property type="match status" value="1"/>
</dbReference>
<dbReference type="InterPro" id="IPR000157">
    <property type="entry name" value="TIR_dom"/>
</dbReference>
<dbReference type="GO" id="GO:0043531">
    <property type="term" value="F:ADP binding"/>
    <property type="evidence" value="ECO:0007669"/>
    <property type="project" value="InterPro"/>
</dbReference>
<dbReference type="SUPFAM" id="SSF52540">
    <property type="entry name" value="P-loop containing nucleoside triphosphate hydrolases"/>
    <property type="match status" value="1"/>
</dbReference>
<evidence type="ECO:0000313" key="6">
    <source>
        <dbReference type="EMBL" id="KAJ0212417.1"/>
    </source>
</evidence>
<dbReference type="InterPro" id="IPR042197">
    <property type="entry name" value="Apaf_helical"/>
</dbReference>
<dbReference type="InterPro" id="IPR027417">
    <property type="entry name" value="P-loop_NTPase"/>
</dbReference>
<dbReference type="Gene3D" id="3.40.50.10140">
    <property type="entry name" value="Toll/interleukin-1 receptor homology (TIR) domain"/>
    <property type="match status" value="1"/>
</dbReference>
<reference evidence="6 7" key="1">
    <citation type="journal article" date="2017" name="Nat. Commun.">
        <title>Genome assembly with in vitro proximity ligation data and whole-genome triplication in lettuce.</title>
        <authorList>
            <person name="Reyes-Chin-Wo S."/>
            <person name="Wang Z."/>
            <person name="Yang X."/>
            <person name="Kozik A."/>
            <person name="Arikit S."/>
            <person name="Song C."/>
            <person name="Xia L."/>
            <person name="Froenicke L."/>
            <person name="Lavelle D.O."/>
            <person name="Truco M.J."/>
            <person name="Xia R."/>
            <person name="Zhu S."/>
            <person name="Xu C."/>
            <person name="Xu H."/>
            <person name="Xu X."/>
            <person name="Cox K."/>
            <person name="Korf I."/>
            <person name="Meyers B.C."/>
            <person name="Michelmore R.W."/>
        </authorList>
    </citation>
    <scope>NUCLEOTIDE SEQUENCE [LARGE SCALE GENOMIC DNA]</scope>
    <source>
        <strain evidence="7">cv. Salinas</strain>
        <tissue evidence="6">Seedlings</tissue>
    </source>
</reference>
<feature type="domain" description="TIR" evidence="5">
    <location>
        <begin position="13"/>
        <end position="177"/>
    </location>
</feature>
<dbReference type="OrthoDB" id="1727691at2759"/>
<accession>A0A9R1XM08</accession>
<evidence type="ECO:0000259" key="5">
    <source>
        <dbReference type="PROSITE" id="PS50104"/>
    </source>
</evidence>
<protein>
    <recommendedName>
        <fullName evidence="5">TIR domain-containing protein</fullName>
    </recommendedName>
</protein>
<dbReference type="InterPro" id="IPR032675">
    <property type="entry name" value="LRR_dom_sf"/>
</dbReference>
<keyword evidence="4" id="KW-0520">NAD</keyword>
<keyword evidence="1" id="KW-0433">Leucine-rich repeat</keyword>
<dbReference type="PRINTS" id="PR00364">
    <property type="entry name" value="DISEASERSIST"/>
</dbReference>
<dbReference type="InterPro" id="IPR035897">
    <property type="entry name" value="Toll_tir_struct_dom_sf"/>
</dbReference>
<gene>
    <name evidence="6" type="ORF">LSAT_V11C400215340</name>
</gene>
<dbReference type="GO" id="GO:0006952">
    <property type="term" value="P:defense response"/>
    <property type="evidence" value="ECO:0007669"/>
    <property type="project" value="UniProtKB-KW"/>
</dbReference>
<organism evidence="6 7">
    <name type="scientific">Lactuca sativa</name>
    <name type="common">Garden lettuce</name>
    <dbReference type="NCBI Taxonomy" id="4236"/>
    <lineage>
        <taxon>Eukaryota</taxon>
        <taxon>Viridiplantae</taxon>
        <taxon>Streptophyta</taxon>
        <taxon>Embryophyta</taxon>
        <taxon>Tracheophyta</taxon>
        <taxon>Spermatophyta</taxon>
        <taxon>Magnoliopsida</taxon>
        <taxon>eudicotyledons</taxon>
        <taxon>Gunneridae</taxon>
        <taxon>Pentapetalae</taxon>
        <taxon>asterids</taxon>
        <taxon>campanulids</taxon>
        <taxon>Asterales</taxon>
        <taxon>Asteraceae</taxon>
        <taxon>Cichorioideae</taxon>
        <taxon>Cichorieae</taxon>
        <taxon>Lactucinae</taxon>
        <taxon>Lactuca</taxon>
    </lineage>
</organism>
<dbReference type="InterPro" id="IPR044974">
    <property type="entry name" value="Disease_R_plants"/>
</dbReference>
<dbReference type="EMBL" id="NBSK02000004">
    <property type="protein sequence ID" value="KAJ0212417.1"/>
    <property type="molecule type" value="Genomic_DNA"/>
</dbReference>
<evidence type="ECO:0000256" key="1">
    <source>
        <dbReference type="ARBA" id="ARBA00022614"/>
    </source>
</evidence>
<keyword evidence="2" id="KW-0677">Repeat</keyword>
<dbReference type="SUPFAM" id="SSF52058">
    <property type="entry name" value="L domain-like"/>
    <property type="match status" value="4"/>
</dbReference>